<evidence type="ECO:0000256" key="6">
    <source>
        <dbReference type="ARBA" id="ARBA00022605"/>
    </source>
</evidence>
<gene>
    <name evidence="12" type="primary">dapA</name>
    <name evidence="16" type="ORF">FB476_3036</name>
</gene>
<dbReference type="SMART" id="SM01130">
    <property type="entry name" value="DHDPS"/>
    <property type="match status" value="1"/>
</dbReference>
<evidence type="ECO:0000256" key="14">
    <source>
        <dbReference type="PIRSR" id="PIRSR001365-1"/>
    </source>
</evidence>
<comment type="pathway">
    <text evidence="2 12">Amino-acid biosynthesis; L-lysine biosynthesis via DAP pathway; (S)-tetrahydrodipicolinate from L-aspartate: step 3/4.</text>
</comment>
<comment type="function">
    <text evidence="1 12">Catalyzes the condensation of (S)-aspartate-beta-semialdehyde [(S)-ASA] and pyruvate to 4-hydroxy-tetrahydrodipicolinate (HTPA).</text>
</comment>
<name>A0A543K8A6_9MICO</name>
<evidence type="ECO:0000256" key="8">
    <source>
        <dbReference type="ARBA" id="ARBA00023154"/>
    </source>
</evidence>
<evidence type="ECO:0000256" key="13">
    <source>
        <dbReference type="PIRNR" id="PIRNR001365"/>
    </source>
</evidence>
<dbReference type="EMBL" id="VFPU01000002">
    <property type="protein sequence ID" value="TQM91297.1"/>
    <property type="molecule type" value="Genomic_DNA"/>
</dbReference>
<keyword evidence="9 12" id="KW-0456">Lyase</keyword>
<keyword evidence="6 12" id="KW-0028">Amino-acid biosynthesis</keyword>
<dbReference type="CDD" id="cd00950">
    <property type="entry name" value="DHDPS"/>
    <property type="match status" value="1"/>
</dbReference>
<evidence type="ECO:0000256" key="9">
    <source>
        <dbReference type="ARBA" id="ARBA00023239"/>
    </source>
</evidence>
<dbReference type="OrthoDB" id="9782828at2"/>
<comment type="subcellular location">
    <subcellularLocation>
        <location evidence="12">Cytoplasm</location>
    </subcellularLocation>
</comment>
<evidence type="ECO:0000256" key="12">
    <source>
        <dbReference type="HAMAP-Rule" id="MF_00418"/>
    </source>
</evidence>
<dbReference type="InterPro" id="IPR013785">
    <property type="entry name" value="Aldolase_TIM"/>
</dbReference>
<dbReference type="PANTHER" id="PTHR12128">
    <property type="entry name" value="DIHYDRODIPICOLINATE SYNTHASE"/>
    <property type="match status" value="1"/>
</dbReference>
<protein>
    <recommendedName>
        <fullName evidence="4 12">4-hydroxy-tetrahydrodipicolinate synthase</fullName>
        <shortName evidence="12">HTPA synthase</shortName>
        <ecNumber evidence="4 12">4.3.3.7</ecNumber>
    </recommendedName>
</protein>
<dbReference type="GO" id="GO:0019877">
    <property type="term" value="P:diaminopimelate biosynthetic process"/>
    <property type="evidence" value="ECO:0007669"/>
    <property type="project" value="UniProtKB-UniRule"/>
</dbReference>
<feature type="active site" description="Schiff-base intermediate with substrate" evidence="12 14">
    <location>
        <position position="184"/>
    </location>
</feature>
<dbReference type="SUPFAM" id="SSF51569">
    <property type="entry name" value="Aldolase"/>
    <property type="match status" value="1"/>
</dbReference>
<dbReference type="GO" id="GO:0008840">
    <property type="term" value="F:4-hydroxy-tetrahydrodipicolinate synthase activity"/>
    <property type="evidence" value="ECO:0007669"/>
    <property type="project" value="UniProtKB-UniRule"/>
</dbReference>
<organism evidence="16 17">
    <name type="scientific">Ornithinimicrobium humiphilum</name>
    <dbReference type="NCBI Taxonomy" id="125288"/>
    <lineage>
        <taxon>Bacteria</taxon>
        <taxon>Bacillati</taxon>
        <taxon>Actinomycetota</taxon>
        <taxon>Actinomycetes</taxon>
        <taxon>Micrococcales</taxon>
        <taxon>Ornithinimicrobiaceae</taxon>
        <taxon>Ornithinimicrobium</taxon>
    </lineage>
</organism>
<dbReference type="Pfam" id="PF00701">
    <property type="entry name" value="DHDPS"/>
    <property type="match status" value="1"/>
</dbReference>
<feature type="active site" description="Proton donor/acceptor" evidence="12 14">
    <location>
        <position position="156"/>
    </location>
</feature>
<dbReference type="PANTHER" id="PTHR12128:SF66">
    <property type="entry name" value="4-HYDROXY-2-OXOGLUTARATE ALDOLASE, MITOCHONDRIAL"/>
    <property type="match status" value="1"/>
</dbReference>
<proteinExistence type="inferred from homology"/>
<dbReference type="PRINTS" id="PR00146">
    <property type="entry name" value="DHPICSNTHASE"/>
</dbReference>
<dbReference type="UniPathway" id="UPA00034">
    <property type="reaction ID" value="UER00017"/>
</dbReference>
<evidence type="ECO:0000256" key="15">
    <source>
        <dbReference type="PIRSR" id="PIRSR001365-2"/>
    </source>
</evidence>
<dbReference type="InterPro" id="IPR020625">
    <property type="entry name" value="Schiff_base-form_aldolases_AS"/>
</dbReference>
<comment type="catalytic activity">
    <reaction evidence="11 12">
        <text>L-aspartate 4-semialdehyde + pyruvate = (2S,4S)-4-hydroxy-2,3,4,5-tetrahydrodipicolinate + H2O + H(+)</text>
        <dbReference type="Rhea" id="RHEA:34171"/>
        <dbReference type="ChEBI" id="CHEBI:15361"/>
        <dbReference type="ChEBI" id="CHEBI:15377"/>
        <dbReference type="ChEBI" id="CHEBI:15378"/>
        <dbReference type="ChEBI" id="CHEBI:67139"/>
        <dbReference type="ChEBI" id="CHEBI:537519"/>
        <dbReference type="EC" id="4.3.3.7"/>
    </reaction>
</comment>
<accession>A0A543K8A6</accession>
<dbReference type="GO" id="GO:0009089">
    <property type="term" value="P:lysine biosynthetic process via diaminopimelate"/>
    <property type="evidence" value="ECO:0007669"/>
    <property type="project" value="UniProtKB-UniRule"/>
</dbReference>
<feature type="site" description="Part of a proton relay during catalysis" evidence="12">
    <location>
        <position position="63"/>
    </location>
</feature>
<dbReference type="NCBIfam" id="TIGR00674">
    <property type="entry name" value="dapA"/>
    <property type="match status" value="1"/>
</dbReference>
<keyword evidence="8 12" id="KW-0457">Lysine biosynthesis</keyword>
<evidence type="ECO:0000313" key="16">
    <source>
        <dbReference type="EMBL" id="TQM91297.1"/>
    </source>
</evidence>
<evidence type="ECO:0000256" key="1">
    <source>
        <dbReference type="ARBA" id="ARBA00003294"/>
    </source>
</evidence>
<evidence type="ECO:0000256" key="3">
    <source>
        <dbReference type="ARBA" id="ARBA00007592"/>
    </source>
</evidence>
<evidence type="ECO:0000256" key="4">
    <source>
        <dbReference type="ARBA" id="ARBA00012086"/>
    </source>
</evidence>
<feature type="binding site" evidence="12 15">
    <location>
        <position position="226"/>
    </location>
    <ligand>
        <name>pyruvate</name>
        <dbReference type="ChEBI" id="CHEBI:15361"/>
    </ligand>
</feature>
<sequence>MSTSPSSSPFTGLGVALATPFVTGLDAVGQGRKPEVDHAAFGRLVEHVLAGGLGADYLVVLGSTGEAATVTDLERHALVRQAVEAARASGHDVPVVVGVGHNDTERACELAAQAAAAGADGLLVVTPYYNKPQVTGIVAHFRAVAEAAPGLPIIAYNVPSRTGLNLTPAAMRALWQVEQVVALKESSGDVRQIARLCQQAPAGRSVLAGDDDMALASIAVGARGLVSVVGNVAPVETARLVHAAMADDLPAARETAALLAELVEAMFVETNPVPVKAALACLGLTTAQVRLPLSPAEPVTWTTVQQALAGLQAHRRTVLLGERLLGVAS</sequence>
<keyword evidence="5 12" id="KW-0963">Cytoplasm</keyword>
<keyword evidence="7 12" id="KW-0220">Diaminopimelate biosynthesis</keyword>
<dbReference type="Gene3D" id="3.20.20.70">
    <property type="entry name" value="Aldolase class I"/>
    <property type="match status" value="1"/>
</dbReference>
<comment type="similarity">
    <text evidence="3 12 13">Belongs to the DapA family.</text>
</comment>
<dbReference type="PIRSF" id="PIRSF001365">
    <property type="entry name" value="DHDPS"/>
    <property type="match status" value="1"/>
</dbReference>
<dbReference type="RefSeq" id="WP_141820867.1">
    <property type="nucleotide sequence ID" value="NZ_BAAAIL010000005.1"/>
</dbReference>
<dbReference type="PROSITE" id="PS00666">
    <property type="entry name" value="DHDPS_2"/>
    <property type="match status" value="1"/>
</dbReference>
<dbReference type="Proteomes" id="UP000315133">
    <property type="component" value="Unassembled WGS sequence"/>
</dbReference>
<evidence type="ECO:0000256" key="2">
    <source>
        <dbReference type="ARBA" id="ARBA00005120"/>
    </source>
</evidence>
<dbReference type="AlphaFoldDB" id="A0A543K8A6"/>
<evidence type="ECO:0000256" key="10">
    <source>
        <dbReference type="ARBA" id="ARBA00023270"/>
    </source>
</evidence>
<reference evidence="16 17" key="1">
    <citation type="submission" date="2019-06" db="EMBL/GenBank/DDBJ databases">
        <title>Sequencing the genomes of 1000 actinobacteria strains.</title>
        <authorList>
            <person name="Klenk H.-P."/>
        </authorList>
    </citation>
    <scope>NUCLEOTIDE SEQUENCE [LARGE SCALE GENOMIC DNA]</scope>
    <source>
        <strain evidence="16 17">DSM 12362</strain>
    </source>
</reference>
<evidence type="ECO:0000256" key="5">
    <source>
        <dbReference type="ARBA" id="ARBA00022490"/>
    </source>
</evidence>
<dbReference type="HAMAP" id="MF_00418">
    <property type="entry name" value="DapA"/>
    <property type="match status" value="1"/>
</dbReference>
<keyword evidence="17" id="KW-1185">Reference proteome</keyword>
<comment type="subunit">
    <text evidence="12">Homotetramer; dimer of dimers.</text>
</comment>
<dbReference type="GO" id="GO:0005829">
    <property type="term" value="C:cytosol"/>
    <property type="evidence" value="ECO:0007669"/>
    <property type="project" value="TreeGrafter"/>
</dbReference>
<comment type="caution">
    <text evidence="16">The sequence shown here is derived from an EMBL/GenBank/DDBJ whole genome shotgun (WGS) entry which is preliminary data.</text>
</comment>
<evidence type="ECO:0000256" key="11">
    <source>
        <dbReference type="ARBA" id="ARBA00047836"/>
    </source>
</evidence>
<feature type="site" description="Part of a proton relay during catalysis" evidence="12">
    <location>
        <position position="129"/>
    </location>
</feature>
<feature type="binding site" evidence="12 15">
    <location>
        <position position="64"/>
    </location>
    <ligand>
        <name>pyruvate</name>
        <dbReference type="ChEBI" id="CHEBI:15361"/>
    </ligand>
</feature>
<evidence type="ECO:0000256" key="7">
    <source>
        <dbReference type="ARBA" id="ARBA00022915"/>
    </source>
</evidence>
<dbReference type="InterPro" id="IPR005263">
    <property type="entry name" value="DapA"/>
</dbReference>
<comment type="caution">
    <text evidence="12">Was originally thought to be a dihydrodipicolinate synthase (DHDPS), catalyzing the condensation of (S)-aspartate-beta-semialdehyde [(S)-ASA] and pyruvate to dihydrodipicolinate (DHDP). However, it was shown in E.coli that the product of the enzymatic reaction is not dihydrodipicolinate but in fact (4S)-4-hydroxy-2,3,4,5-tetrahydro-(2S)-dipicolinic acid (HTPA), and that the consecutive dehydration reaction leading to DHDP is not spontaneous but catalyzed by DapB.</text>
</comment>
<evidence type="ECO:0000313" key="17">
    <source>
        <dbReference type="Proteomes" id="UP000315133"/>
    </source>
</evidence>
<keyword evidence="10 12" id="KW-0704">Schiff base</keyword>
<dbReference type="EC" id="4.3.3.7" evidence="4 12"/>
<dbReference type="InterPro" id="IPR002220">
    <property type="entry name" value="DapA-like"/>
</dbReference>